<protein>
    <recommendedName>
        <fullName evidence="2">Thioredoxin domain-containing protein</fullName>
    </recommendedName>
</protein>
<evidence type="ECO:0000313" key="3">
    <source>
        <dbReference type="EMBL" id="OGZ63859.1"/>
    </source>
</evidence>
<keyword evidence="1" id="KW-1133">Transmembrane helix</keyword>
<dbReference type="PANTHER" id="PTHR34573">
    <property type="entry name" value="VKC DOMAIN-CONTAINING PROTEIN"/>
    <property type="match status" value="1"/>
</dbReference>
<dbReference type="InterPro" id="IPR036249">
    <property type="entry name" value="Thioredoxin-like_sf"/>
</dbReference>
<dbReference type="Gene3D" id="3.40.30.10">
    <property type="entry name" value="Glutaredoxin"/>
    <property type="match status" value="1"/>
</dbReference>
<dbReference type="SUPFAM" id="SSF52833">
    <property type="entry name" value="Thioredoxin-like"/>
    <property type="match status" value="1"/>
</dbReference>
<keyword evidence="1" id="KW-0812">Transmembrane</keyword>
<keyword evidence="1" id="KW-0472">Membrane</keyword>
<organism evidence="3 4">
    <name type="scientific">Candidatus Staskawiczbacteria bacterium RIFCSPHIGHO2_01_FULL_39_25</name>
    <dbReference type="NCBI Taxonomy" id="1802202"/>
    <lineage>
        <taxon>Bacteria</taxon>
        <taxon>Candidatus Staskawicziibacteriota</taxon>
    </lineage>
</organism>
<dbReference type="STRING" id="1802202.A2730_01045"/>
<dbReference type="PANTHER" id="PTHR34573:SF1">
    <property type="entry name" value="VITAMIN K EPOXIDE REDUCTASE DOMAIN-CONTAINING PROTEIN"/>
    <property type="match status" value="1"/>
</dbReference>
<accession>A0A1G2HN89</accession>
<gene>
    <name evidence="3" type="ORF">A2730_01045</name>
</gene>
<evidence type="ECO:0000259" key="2">
    <source>
        <dbReference type="Pfam" id="PF00085"/>
    </source>
</evidence>
<sequence>MSKKTISFIALAVVATGILIFMWVSYYNTPGKLDAFAQCLKDKGVKFYGTFWCPHCQNQKALFGSSKKYLPYVECSTADSRGQLQVCKNENIEAYPTWKFPDGTSEQGEVALEKLAEKSGCQLPQ</sequence>
<reference evidence="3 4" key="1">
    <citation type="journal article" date="2016" name="Nat. Commun.">
        <title>Thousands of microbial genomes shed light on interconnected biogeochemical processes in an aquifer system.</title>
        <authorList>
            <person name="Anantharaman K."/>
            <person name="Brown C.T."/>
            <person name="Hug L.A."/>
            <person name="Sharon I."/>
            <person name="Castelle C.J."/>
            <person name="Probst A.J."/>
            <person name="Thomas B.C."/>
            <person name="Singh A."/>
            <person name="Wilkins M.J."/>
            <person name="Karaoz U."/>
            <person name="Brodie E.L."/>
            <person name="Williams K.H."/>
            <person name="Hubbard S.S."/>
            <person name="Banfield J.F."/>
        </authorList>
    </citation>
    <scope>NUCLEOTIDE SEQUENCE [LARGE SCALE GENOMIC DNA]</scope>
</reference>
<feature type="domain" description="Thioredoxin" evidence="2">
    <location>
        <begin position="45"/>
        <end position="108"/>
    </location>
</feature>
<dbReference type="Pfam" id="PF00085">
    <property type="entry name" value="Thioredoxin"/>
    <property type="match status" value="1"/>
</dbReference>
<name>A0A1G2HN89_9BACT</name>
<dbReference type="Proteomes" id="UP000176855">
    <property type="component" value="Unassembled WGS sequence"/>
</dbReference>
<dbReference type="AlphaFoldDB" id="A0A1G2HN89"/>
<evidence type="ECO:0000313" key="4">
    <source>
        <dbReference type="Proteomes" id="UP000176855"/>
    </source>
</evidence>
<evidence type="ECO:0000256" key="1">
    <source>
        <dbReference type="SAM" id="Phobius"/>
    </source>
</evidence>
<dbReference type="InterPro" id="IPR013766">
    <property type="entry name" value="Thioredoxin_domain"/>
</dbReference>
<dbReference type="EMBL" id="MHOO01000011">
    <property type="protein sequence ID" value="OGZ63859.1"/>
    <property type="molecule type" value="Genomic_DNA"/>
</dbReference>
<feature type="transmembrane region" description="Helical" evidence="1">
    <location>
        <begin position="6"/>
        <end position="26"/>
    </location>
</feature>
<proteinExistence type="predicted"/>
<comment type="caution">
    <text evidence="3">The sequence shown here is derived from an EMBL/GenBank/DDBJ whole genome shotgun (WGS) entry which is preliminary data.</text>
</comment>